<dbReference type="Proteomes" id="UP000315010">
    <property type="component" value="Unassembled WGS sequence"/>
</dbReference>
<sequence length="743" mass="82227" precursor="true">MRFLSSTLVLLTLLLGSTLCEAETLTPEKLWDFGRIGDAVVSPDGTTVAYLVTRYDLAENKGTASLMVQPLPSGKIDVAEKISIAFGTPLVAPVAKALLKDIKGLGSLGWLNHSSGAKLIYIAPAKTDADEDSDDDSADEDSDDDSADEDSDDDSDGEESDEDKEKPQAWMLDPSGGEPVQLTFVSEGIANLKPSPSGDAIAFTVDVKLDSKVDEIYEDLPKADARIIDSLMFRHWNQWHDYAYSHLHVARINEQGEPDEPLDLMTSLKADCPLPPFGGRDEFAFSPDGKQIALTMKLVNNPAESTDSSIYLVSTAGGQLRNITPGMPGYDIGPAYSPDGRFLAFHSMERAGFESDRNRIMLYDLGSGTIDELTEGLDQTAHSATWSDDSERIYFHSETRGTTQVFEISIDDHSLEQVSNGRFNFAVLASIPNAGKVLVSQQSMLRPTELAVIEVGTNQVTTITDVNGKIYATLELPTVEERFFTATDGKLIHNWVILPPGYDPKAPRQWPMLTYCQGGPQGQIGQWFSYRWNFHMMAAKGYVVLAVNRRGMPGFGREWNDQISGDWGGQAMQDILASTDAMIADPTIDRKRVAAIGASFGGYTVYWLMGNSENRFCAMIAHCGVYNLESMYGATEELFFVNHDLGGPYWKSEVIAEEYKRFSPHQFAGNWQTPLLVIHGQKDFRVPVTQGMEAFTAAQVQGVESRFLYFPDEGHWVMTPQNGVLWGRVFFDWLDRYCVEEGR</sequence>
<dbReference type="EMBL" id="SJPJ01000002">
    <property type="protein sequence ID" value="TWT76750.1"/>
    <property type="molecule type" value="Genomic_DNA"/>
</dbReference>
<proteinExistence type="inferred from homology"/>
<dbReference type="SUPFAM" id="SSF53474">
    <property type="entry name" value="alpha/beta-Hydrolases"/>
    <property type="match status" value="1"/>
</dbReference>
<organism evidence="9 10">
    <name type="scientific">Novipirellula herctigrandis</name>
    <dbReference type="NCBI Taxonomy" id="2527986"/>
    <lineage>
        <taxon>Bacteria</taxon>
        <taxon>Pseudomonadati</taxon>
        <taxon>Planctomycetota</taxon>
        <taxon>Planctomycetia</taxon>
        <taxon>Pirellulales</taxon>
        <taxon>Pirellulaceae</taxon>
        <taxon>Novipirellula</taxon>
    </lineage>
</organism>
<evidence type="ECO:0000256" key="6">
    <source>
        <dbReference type="SAM" id="MobiDB-lite"/>
    </source>
</evidence>
<dbReference type="PANTHER" id="PTHR42776:SF13">
    <property type="entry name" value="DIPEPTIDYL-PEPTIDASE 5"/>
    <property type="match status" value="1"/>
</dbReference>
<dbReference type="AlphaFoldDB" id="A0A5C5YPR8"/>
<dbReference type="OrthoDB" id="269409at2"/>
<keyword evidence="3 7" id="KW-0732">Signal</keyword>
<keyword evidence="4 9" id="KW-0378">Hydrolase</keyword>
<dbReference type="PANTHER" id="PTHR42776">
    <property type="entry name" value="SERINE PEPTIDASE S9 FAMILY MEMBER"/>
    <property type="match status" value="1"/>
</dbReference>
<dbReference type="Pfam" id="PF00326">
    <property type="entry name" value="Peptidase_S9"/>
    <property type="match status" value="1"/>
</dbReference>
<evidence type="ECO:0000256" key="4">
    <source>
        <dbReference type="ARBA" id="ARBA00022801"/>
    </source>
</evidence>
<dbReference type="Gene3D" id="2.120.10.30">
    <property type="entry name" value="TolB, C-terminal domain"/>
    <property type="match status" value="1"/>
</dbReference>
<dbReference type="GO" id="GO:0004252">
    <property type="term" value="F:serine-type endopeptidase activity"/>
    <property type="evidence" value="ECO:0007669"/>
    <property type="project" value="TreeGrafter"/>
</dbReference>
<keyword evidence="2" id="KW-0645">Protease</keyword>
<keyword evidence="10" id="KW-1185">Reference proteome</keyword>
<comment type="similarity">
    <text evidence="1">Belongs to the peptidase S9C family.</text>
</comment>
<dbReference type="RefSeq" id="WP_146404480.1">
    <property type="nucleotide sequence ID" value="NZ_SJPJ01000002.1"/>
</dbReference>
<accession>A0A5C5YPR8</accession>
<dbReference type="InterPro" id="IPR029058">
    <property type="entry name" value="AB_hydrolase_fold"/>
</dbReference>
<keyword evidence="5" id="KW-0720">Serine protease</keyword>
<feature type="compositionally biased region" description="Acidic residues" evidence="6">
    <location>
        <begin position="129"/>
        <end position="162"/>
    </location>
</feature>
<feature type="region of interest" description="Disordered" evidence="6">
    <location>
        <begin position="127"/>
        <end position="177"/>
    </location>
</feature>
<evidence type="ECO:0000313" key="9">
    <source>
        <dbReference type="EMBL" id="TWT76750.1"/>
    </source>
</evidence>
<protein>
    <submittedName>
        <fullName evidence="9">Prolyl tripeptidyl peptidase</fullName>
        <ecNumber evidence="9">3.4.14.12</ecNumber>
    </submittedName>
</protein>
<evidence type="ECO:0000313" key="10">
    <source>
        <dbReference type="Proteomes" id="UP000315010"/>
    </source>
</evidence>
<dbReference type="Pfam" id="PF07676">
    <property type="entry name" value="PD40"/>
    <property type="match status" value="1"/>
</dbReference>
<dbReference type="SUPFAM" id="SSF82171">
    <property type="entry name" value="DPP6 N-terminal domain-like"/>
    <property type="match status" value="1"/>
</dbReference>
<comment type="caution">
    <text evidence="9">The sequence shown here is derived from an EMBL/GenBank/DDBJ whole genome shotgun (WGS) entry which is preliminary data.</text>
</comment>
<dbReference type="InterPro" id="IPR011659">
    <property type="entry name" value="WD40"/>
</dbReference>
<name>A0A5C5YPR8_9BACT</name>
<feature type="chain" id="PRO_5022844655" evidence="7">
    <location>
        <begin position="23"/>
        <end position="743"/>
    </location>
</feature>
<evidence type="ECO:0000256" key="7">
    <source>
        <dbReference type="SAM" id="SignalP"/>
    </source>
</evidence>
<feature type="signal peptide" evidence="7">
    <location>
        <begin position="1"/>
        <end position="22"/>
    </location>
</feature>
<evidence type="ECO:0000256" key="2">
    <source>
        <dbReference type="ARBA" id="ARBA00022670"/>
    </source>
</evidence>
<dbReference type="InterPro" id="IPR001375">
    <property type="entry name" value="Peptidase_S9_cat"/>
</dbReference>
<evidence type="ECO:0000256" key="5">
    <source>
        <dbReference type="ARBA" id="ARBA00022825"/>
    </source>
</evidence>
<evidence type="ECO:0000256" key="3">
    <source>
        <dbReference type="ARBA" id="ARBA00022729"/>
    </source>
</evidence>
<reference evidence="9 10" key="1">
    <citation type="submission" date="2019-02" db="EMBL/GenBank/DDBJ databases">
        <title>Deep-cultivation of Planctomycetes and their phenomic and genomic characterization uncovers novel biology.</title>
        <authorList>
            <person name="Wiegand S."/>
            <person name="Jogler M."/>
            <person name="Boedeker C."/>
            <person name="Pinto D."/>
            <person name="Vollmers J."/>
            <person name="Rivas-Marin E."/>
            <person name="Kohn T."/>
            <person name="Peeters S.H."/>
            <person name="Heuer A."/>
            <person name="Rast P."/>
            <person name="Oberbeckmann S."/>
            <person name="Bunk B."/>
            <person name="Jeske O."/>
            <person name="Meyerdierks A."/>
            <person name="Storesund J.E."/>
            <person name="Kallscheuer N."/>
            <person name="Luecker S."/>
            <person name="Lage O.M."/>
            <person name="Pohl T."/>
            <person name="Merkel B.J."/>
            <person name="Hornburger P."/>
            <person name="Mueller R.-W."/>
            <person name="Bruemmer F."/>
            <person name="Labrenz M."/>
            <person name="Spormann A.M."/>
            <person name="Op Den Camp H."/>
            <person name="Overmann J."/>
            <person name="Amann R."/>
            <person name="Jetten M.S.M."/>
            <person name="Mascher T."/>
            <person name="Medema M.H."/>
            <person name="Devos D.P."/>
            <person name="Kaster A.-K."/>
            <person name="Ovreas L."/>
            <person name="Rohde M."/>
            <person name="Galperin M.Y."/>
            <person name="Jogler C."/>
        </authorList>
    </citation>
    <scope>NUCLEOTIDE SEQUENCE [LARGE SCALE GENOMIC DNA]</scope>
    <source>
        <strain evidence="9 10">CA13</strain>
    </source>
</reference>
<feature type="domain" description="Peptidase S9 prolyl oligopeptidase catalytic" evidence="8">
    <location>
        <begin position="529"/>
        <end position="737"/>
    </location>
</feature>
<evidence type="ECO:0000259" key="8">
    <source>
        <dbReference type="Pfam" id="PF00326"/>
    </source>
</evidence>
<dbReference type="InterPro" id="IPR011042">
    <property type="entry name" value="6-blade_b-propeller_TolB-like"/>
</dbReference>
<dbReference type="EC" id="3.4.14.12" evidence="9"/>
<dbReference type="GO" id="GO:0006508">
    <property type="term" value="P:proteolysis"/>
    <property type="evidence" value="ECO:0007669"/>
    <property type="project" value="UniProtKB-KW"/>
</dbReference>
<evidence type="ECO:0000256" key="1">
    <source>
        <dbReference type="ARBA" id="ARBA00010040"/>
    </source>
</evidence>
<gene>
    <name evidence="9" type="primary">ptpA_5</name>
    <name evidence="9" type="ORF">CA13_72480</name>
</gene>
<dbReference type="Gene3D" id="3.40.50.1820">
    <property type="entry name" value="alpha/beta hydrolase"/>
    <property type="match status" value="1"/>
</dbReference>
<dbReference type="FunFam" id="3.40.50.1820:FF:000028">
    <property type="entry name" value="S9 family peptidase"/>
    <property type="match status" value="1"/>
</dbReference>